<evidence type="ECO:0000313" key="2">
    <source>
        <dbReference type="Proteomes" id="UP001551584"/>
    </source>
</evidence>
<protein>
    <submittedName>
        <fullName evidence="1">Glycosyltransferase</fullName>
        <ecNumber evidence="1">2.4.-.-</ecNumber>
    </submittedName>
</protein>
<reference evidence="1 2" key="1">
    <citation type="submission" date="2024-06" db="EMBL/GenBank/DDBJ databases">
        <title>The Natural Products Discovery Center: Release of the First 8490 Sequenced Strains for Exploring Actinobacteria Biosynthetic Diversity.</title>
        <authorList>
            <person name="Kalkreuter E."/>
            <person name="Kautsar S.A."/>
            <person name="Yang D."/>
            <person name="Bader C.D."/>
            <person name="Teijaro C.N."/>
            <person name="Fluegel L."/>
            <person name="Davis C.M."/>
            <person name="Simpson J.R."/>
            <person name="Lauterbach L."/>
            <person name="Steele A.D."/>
            <person name="Gui C."/>
            <person name="Meng S."/>
            <person name="Li G."/>
            <person name="Viehrig K."/>
            <person name="Ye F."/>
            <person name="Su P."/>
            <person name="Kiefer A.F."/>
            <person name="Nichols A."/>
            <person name="Cepeda A.J."/>
            <person name="Yan W."/>
            <person name="Fan B."/>
            <person name="Jiang Y."/>
            <person name="Adhikari A."/>
            <person name="Zheng C.-J."/>
            <person name="Schuster L."/>
            <person name="Cowan T.M."/>
            <person name="Smanski M.J."/>
            <person name="Chevrette M.G."/>
            <person name="De Carvalho L.P.S."/>
            <person name="Shen B."/>
        </authorList>
    </citation>
    <scope>NUCLEOTIDE SEQUENCE [LARGE SCALE GENOMIC DNA]</scope>
    <source>
        <strain evidence="1 2">NPDC048117</strain>
    </source>
</reference>
<dbReference type="EC" id="2.4.-.-" evidence="1"/>
<evidence type="ECO:0000313" key="1">
    <source>
        <dbReference type="EMBL" id="MEU9578530.1"/>
    </source>
</evidence>
<proteinExistence type="predicted"/>
<keyword evidence="1" id="KW-0808">Transferase</keyword>
<comment type="caution">
    <text evidence="1">The sequence shown here is derived from an EMBL/GenBank/DDBJ whole genome shotgun (WGS) entry which is preliminary data.</text>
</comment>
<keyword evidence="2" id="KW-1185">Reference proteome</keyword>
<dbReference type="EMBL" id="JBEZNA010000029">
    <property type="protein sequence ID" value="MEU9578530.1"/>
    <property type="molecule type" value="Genomic_DNA"/>
</dbReference>
<dbReference type="GO" id="GO:0016757">
    <property type="term" value="F:glycosyltransferase activity"/>
    <property type="evidence" value="ECO:0007669"/>
    <property type="project" value="UniProtKB-KW"/>
</dbReference>
<dbReference type="Gene3D" id="3.40.50.2000">
    <property type="entry name" value="Glycogen Phosphorylase B"/>
    <property type="match status" value="1"/>
</dbReference>
<dbReference type="SUPFAM" id="SSF53756">
    <property type="entry name" value="UDP-Glycosyltransferase/glycogen phosphorylase"/>
    <property type="match status" value="1"/>
</dbReference>
<gene>
    <name evidence="1" type="ORF">AB0D95_14930</name>
</gene>
<sequence>MPRGPVTGFHRFRSYAGHPGKDGANFAYAEVGRLLGESARVRARPHDVVELFRSDEAAREALTGCDVVVATVGPHAYLYFHLRERLGLDFRIVRDARTALWNGYLQQEALSAPYLRPDDVLYHSSRYSLALYSMLFPGLRSSRQAVCYPLLRWFPAELAGSWTGSGSSGPTRIGFVGRLTDDKNHAQAVGLQRELARRAPGAFETVAIGEDPRRGRRAPDGPPVPGYSWRPPVDRARLWQDYREMDVLFFPSTSSLETFGRVLVEASFIGTPVMASTHAAASELLPSESLLPTALREDTGFTTHLAARLGDVDVTHAADLLVAGAVPPAGKGHQYYADHDDLLLALVHGEVQEAAGLEPTAVQRAFLERLRMRDLDVPRDRAAADEMITGLRRSFTALHRRGTPGYLATLAVLTARSRHRRKTASFVRKSLFHGEDFSNIGGVDLQLSHLIGFEPRFTIAPTGHGASDHGEDAC</sequence>
<name>A0ABV3EQP5_9ACTN</name>
<keyword evidence="1" id="KW-0328">Glycosyltransferase</keyword>
<organism evidence="1 2">
    <name type="scientific">Streptomyces chilikensis</name>
    <dbReference type="NCBI Taxonomy" id="1194079"/>
    <lineage>
        <taxon>Bacteria</taxon>
        <taxon>Bacillati</taxon>
        <taxon>Actinomycetota</taxon>
        <taxon>Actinomycetes</taxon>
        <taxon>Kitasatosporales</taxon>
        <taxon>Streptomycetaceae</taxon>
        <taxon>Streptomyces</taxon>
    </lineage>
</organism>
<dbReference type="Proteomes" id="UP001551584">
    <property type="component" value="Unassembled WGS sequence"/>
</dbReference>
<dbReference type="RefSeq" id="WP_359272661.1">
    <property type="nucleotide sequence ID" value="NZ_JBEZNA010000029.1"/>
</dbReference>
<accession>A0ABV3EQP5</accession>
<dbReference type="Pfam" id="PF13692">
    <property type="entry name" value="Glyco_trans_1_4"/>
    <property type="match status" value="1"/>
</dbReference>